<dbReference type="PRINTS" id="PR01070">
    <property type="entry name" value="ACCCTRFRASEB"/>
</dbReference>
<dbReference type="PROSITE" id="PS50980">
    <property type="entry name" value="COA_CT_NTER"/>
    <property type="match status" value="1"/>
</dbReference>
<gene>
    <name evidence="5" type="primary">accD</name>
    <name evidence="5" type="ORF">Pme01_30760</name>
</gene>
<dbReference type="GO" id="GO:0016740">
    <property type="term" value="F:transferase activity"/>
    <property type="evidence" value="ECO:0007669"/>
    <property type="project" value="UniProtKB-KW"/>
</dbReference>
<organism evidence="5 6">
    <name type="scientific">Planosporangium mesophilum</name>
    <dbReference type="NCBI Taxonomy" id="689768"/>
    <lineage>
        <taxon>Bacteria</taxon>
        <taxon>Bacillati</taxon>
        <taxon>Actinomycetota</taxon>
        <taxon>Actinomycetes</taxon>
        <taxon>Micromonosporales</taxon>
        <taxon>Micromonosporaceae</taxon>
        <taxon>Planosporangium</taxon>
    </lineage>
</organism>
<comment type="caution">
    <text evidence="5">The sequence shown here is derived from an EMBL/GenBank/DDBJ whole genome shotgun (WGS) entry which is preliminary data.</text>
</comment>
<dbReference type="EMBL" id="BOON01000028">
    <property type="protein sequence ID" value="GII23479.1"/>
    <property type="molecule type" value="Genomic_DNA"/>
</dbReference>
<evidence type="ECO:0000259" key="4">
    <source>
        <dbReference type="PROSITE" id="PS50989"/>
    </source>
</evidence>
<dbReference type="PROSITE" id="PS50989">
    <property type="entry name" value="COA_CT_CTER"/>
    <property type="match status" value="1"/>
</dbReference>
<dbReference type="GO" id="GO:2001295">
    <property type="term" value="P:malonyl-CoA biosynthetic process"/>
    <property type="evidence" value="ECO:0007669"/>
    <property type="project" value="TreeGrafter"/>
</dbReference>
<dbReference type="InterPro" id="IPR029045">
    <property type="entry name" value="ClpP/crotonase-like_dom_sf"/>
</dbReference>
<dbReference type="SUPFAM" id="SSF52096">
    <property type="entry name" value="ClpP/crotonase"/>
    <property type="match status" value="2"/>
</dbReference>
<feature type="region of interest" description="Disordered" evidence="2">
    <location>
        <begin position="232"/>
        <end position="258"/>
    </location>
</feature>
<reference evidence="5" key="1">
    <citation type="submission" date="2021-01" db="EMBL/GenBank/DDBJ databases">
        <title>Whole genome shotgun sequence of Planosporangium mesophilum NBRC 109066.</title>
        <authorList>
            <person name="Komaki H."/>
            <person name="Tamura T."/>
        </authorList>
    </citation>
    <scope>NUCLEOTIDE SEQUENCE</scope>
    <source>
        <strain evidence="5">NBRC 109066</strain>
    </source>
</reference>
<feature type="domain" description="CoA carboxyltransferase C-terminal" evidence="4">
    <location>
        <begin position="230"/>
        <end position="475"/>
    </location>
</feature>
<feature type="compositionally biased region" description="Low complexity" evidence="2">
    <location>
        <begin position="234"/>
        <end position="248"/>
    </location>
</feature>
<keyword evidence="1" id="KW-0808">Transferase</keyword>
<evidence type="ECO:0000256" key="2">
    <source>
        <dbReference type="SAM" id="MobiDB-lite"/>
    </source>
</evidence>
<dbReference type="GO" id="GO:0006633">
    <property type="term" value="P:fatty acid biosynthetic process"/>
    <property type="evidence" value="ECO:0007669"/>
    <property type="project" value="InterPro"/>
</dbReference>
<name>A0A8J3X1L5_9ACTN</name>
<accession>A0A8J3X1L5</accession>
<dbReference type="PANTHER" id="PTHR42995">
    <property type="entry name" value="ACETYL-COENZYME A CARBOXYLASE CARBOXYL TRANSFERASE SUBUNIT BETA, CHLOROPLASTIC"/>
    <property type="match status" value="1"/>
</dbReference>
<dbReference type="InterPro" id="IPR034733">
    <property type="entry name" value="AcCoA_carboxyl_beta"/>
</dbReference>
<keyword evidence="6" id="KW-1185">Reference proteome</keyword>
<dbReference type="InterPro" id="IPR011763">
    <property type="entry name" value="COA_CT_C"/>
</dbReference>
<protein>
    <submittedName>
        <fullName evidence="5">Acetyl-CoA carboxylase</fullName>
    </submittedName>
</protein>
<dbReference type="AlphaFoldDB" id="A0A8J3X1L5"/>
<dbReference type="GO" id="GO:0003989">
    <property type="term" value="F:acetyl-CoA carboxylase activity"/>
    <property type="evidence" value="ECO:0007669"/>
    <property type="project" value="InterPro"/>
</dbReference>
<evidence type="ECO:0000259" key="3">
    <source>
        <dbReference type="PROSITE" id="PS50980"/>
    </source>
</evidence>
<dbReference type="Proteomes" id="UP000599074">
    <property type="component" value="Unassembled WGS sequence"/>
</dbReference>
<dbReference type="Pfam" id="PF01039">
    <property type="entry name" value="Carboxyl_trans"/>
    <property type="match status" value="1"/>
</dbReference>
<proteinExistence type="predicted"/>
<feature type="domain" description="CoA carboxyltransferase N-terminal" evidence="3">
    <location>
        <begin position="1"/>
        <end position="239"/>
    </location>
</feature>
<dbReference type="InterPro" id="IPR000438">
    <property type="entry name" value="Acetyl_CoA_COase_Trfase_b_su"/>
</dbReference>
<dbReference type="RefSeq" id="WP_168115844.1">
    <property type="nucleotide sequence ID" value="NZ_BOON01000028.1"/>
</dbReference>
<dbReference type="InterPro" id="IPR011762">
    <property type="entry name" value="COA_CT_N"/>
</dbReference>
<dbReference type="GO" id="GO:0009317">
    <property type="term" value="C:acetyl-CoA carboxylase complex"/>
    <property type="evidence" value="ECO:0007669"/>
    <property type="project" value="InterPro"/>
</dbReference>
<evidence type="ECO:0000313" key="5">
    <source>
        <dbReference type="EMBL" id="GII23479.1"/>
    </source>
</evidence>
<evidence type="ECO:0000256" key="1">
    <source>
        <dbReference type="ARBA" id="ARBA00022679"/>
    </source>
</evidence>
<evidence type="ECO:0000313" key="6">
    <source>
        <dbReference type="Proteomes" id="UP000599074"/>
    </source>
</evidence>
<sequence length="498" mass="52523">MSPTPLATTALIETVLDPGTWRSWDEPLPDPAELDAAYASDLERARAETGLDESVRTGEGRIGGHRVAVVVCEFAFLGGSIGVHSGERLTRAVERATRERLPLLASPASAGTRMQEGTLAFLQMAKVTAAITDHRAAGLPYLVYLRHPTTGGVLASWGSLGHLTVAEPGALVGFLGPRVYRALYGKPFPPDVQTAENLHAHGLLDGVLSREQLPDAVTRVLDVLSAAGSTPDMTAAAHTAPSPTPAAETIRRSRRPERPTVRALLRAVGRDVTPLSGSGEGEADPGLLLALARIGAVPCVVIGHDHDADRRPRAIGPAGLRIARRGMRLAAELGLPLLSVIDTAGAELSPEAEEHGLAGEIARCLADLITLPTPTLSLLLGEGAGGAALAFFPADRVVAAEHGWLSPLPPEGASEILYRTTDRMGEIADRQRVQSTALYARGAVDRVVAEHPDAADEPAAFLDRIGAVIEDELLRLRQQDPAARLAGRRARYRGLGVS</sequence>
<dbReference type="PANTHER" id="PTHR42995:SF5">
    <property type="entry name" value="ACETYL-COENZYME A CARBOXYLASE CARBOXYL TRANSFERASE SUBUNIT BETA, CHLOROPLASTIC"/>
    <property type="match status" value="1"/>
</dbReference>
<dbReference type="Gene3D" id="3.90.226.10">
    <property type="entry name" value="2-enoyl-CoA Hydratase, Chain A, domain 1"/>
    <property type="match status" value="2"/>
</dbReference>